<protein>
    <submittedName>
        <fullName evidence="2">Uncharacterized protein</fullName>
    </submittedName>
</protein>
<evidence type="ECO:0000256" key="1">
    <source>
        <dbReference type="SAM" id="MobiDB-lite"/>
    </source>
</evidence>
<dbReference type="Proteomes" id="UP001066276">
    <property type="component" value="Chromosome 11"/>
</dbReference>
<evidence type="ECO:0000313" key="2">
    <source>
        <dbReference type="EMBL" id="KAJ1092001.1"/>
    </source>
</evidence>
<reference evidence="2" key="1">
    <citation type="journal article" date="2022" name="bioRxiv">
        <title>Sequencing and chromosome-scale assembly of the giantPleurodeles waltlgenome.</title>
        <authorList>
            <person name="Brown T."/>
            <person name="Elewa A."/>
            <person name="Iarovenko S."/>
            <person name="Subramanian E."/>
            <person name="Araus A.J."/>
            <person name="Petzold A."/>
            <person name="Susuki M."/>
            <person name="Suzuki K.-i.T."/>
            <person name="Hayashi T."/>
            <person name="Toyoda A."/>
            <person name="Oliveira C."/>
            <person name="Osipova E."/>
            <person name="Leigh N.D."/>
            <person name="Simon A."/>
            <person name="Yun M.H."/>
        </authorList>
    </citation>
    <scope>NUCLEOTIDE SEQUENCE</scope>
    <source>
        <strain evidence="2">20211129_DDA</strain>
        <tissue evidence="2">Liver</tissue>
    </source>
</reference>
<feature type="region of interest" description="Disordered" evidence="1">
    <location>
        <begin position="160"/>
        <end position="186"/>
    </location>
</feature>
<gene>
    <name evidence="2" type="ORF">NDU88_005115</name>
</gene>
<comment type="caution">
    <text evidence="2">The sequence shown here is derived from an EMBL/GenBank/DDBJ whole genome shotgun (WGS) entry which is preliminary data.</text>
</comment>
<accession>A0AAV7LK62</accession>
<organism evidence="2 3">
    <name type="scientific">Pleurodeles waltl</name>
    <name type="common">Iberian ribbed newt</name>
    <dbReference type="NCBI Taxonomy" id="8319"/>
    <lineage>
        <taxon>Eukaryota</taxon>
        <taxon>Metazoa</taxon>
        <taxon>Chordata</taxon>
        <taxon>Craniata</taxon>
        <taxon>Vertebrata</taxon>
        <taxon>Euteleostomi</taxon>
        <taxon>Amphibia</taxon>
        <taxon>Batrachia</taxon>
        <taxon>Caudata</taxon>
        <taxon>Salamandroidea</taxon>
        <taxon>Salamandridae</taxon>
        <taxon>Pleurodelinae</taxon>
        <taxon>Pleurodeles</taxon>
    </lineage>
</organism>
<proteinExistence type="predicted"/>
<dbReference type="EMBL" id="JANPWB010000015">
    <property type="protein sequence ID" value="KAJ1092001.1"/>
    <property type="molecule type" value="Genomic_DNA"/>
</dbReference>
<evidence type="ECO:0000313" key="3">
    <source>
        <dbReference type="Proteomes" id="UP001066276"/>
    </source>
</evidence>
<name>A0AAV7LK62_PLEWA</name>
<dbReference type="AlphaFoldDB" id="A0AAV7LK62"/>
<keyword evidence="3" id="KW-1185">Reference proteome</keyword>
<sequence length="212" mass="21995">MAGTPEGSAPAGAHFAYLPGQDGAGRAVRQRGAPEVGVVPSLQWWMLIGGAGGETSFLVARSQPPRQTRSRFALSRGRPGGLLGSRLLRCAGRPGRRWCRAAAPFALGGVFSATAGIAAGPQELVAARPGGRAAMRTAPCAGRPGSRFLLGDGLECWRRPPEPPGTNEWLRTAASPSPPPPAGVSWPRGRLPVAGLNLQRLVWKLTRSGGSA</sequence>